<keyword evidence="1" id="KW-0862">Zinc</keyword>
<dbReference type="GO" id="GO:0008270">
    <property type="term" value="F:zinc ion binding"/>
    <property type="evidence" value="ECO:0007669"/>
    <property type="project" value="UniProtKB-KW"/>
</dbReference>
<accession>A0A444YQA3</accession>
<gene>
    <name evidence="4" type="ORF">Ahy_B06g083585</name>
</gene>
<keyword evidence="1" id="KW-0479">Metal-binding</keyword>
<feature type="region of interest" description="Disordered" evidence="2">
    <location>
        <begin position="173"/>
        <end position="199"/>
    </location>
</feature>
<dbReference type="EMBL" id="SDMP01000016">
    <property type="protein sequence ID" value="RYR04051.1"/>
    <property type="molecule type" value="Genomic_DNA"/>
</dbReference>
<feature type="domain" description="CCHC-type" evidence="3">
    <location>
        <begin position="140"/>
        <end position="155"/>
    </location>
</feature>
<evidence type="ECO:0000256" key="2">
    <source>
        <dbReference type="SAM" id="MobiDB-lite"/>
    </source>
</evidence>
<comment type="caution">
    <text evidence="4">The sequence shown here is derived from an EMBL/GenBank/DDBJ whole genome shotgun (WGS) entry which is preliminary data.</text>
</comment>
<reference evidence="4 5" key="1">
    <citation type="submission" date="2019-01" db="EMBL/GenBank/DDBJ databases">
        <title>Sequencing of cultivated peanut Arachis hypogaea provides insights into genome evolution and oil improvement.</title>
        <authorList>
            <person name="Chen X."/>
        </authorList>
    </citation>
    <scope>NUCLEOTIDE SEQUENCE [LARGE SCALE GENOMIC DNA]</scope>
    <source>
        <strain evidence="5">cv. Fuhuasheng</strain>
        <tissue evidence="4">Leaves</tissue>
    </source>
</reference>
<protein>
    <recommendedName>
        <fullName evidence="3">CCHC-type domain-containing protein</fullName>
    </recommendedName>
</protein>
<keyword evidence="1" id="KW-0863">Zinc-finger</keyword>
<keyword evidence="5" id="KW-1185">Reference proteome</keyword>
<dbReference type="AlphaFoldDB" id="A0A444YQA3"/>
<name>A0A444YQA3_ARAHY</name>
<dbReference type="PROSITE" id="PS50158">
    <property type="entry name" value="ZF_CCHC"/>
    <property type="match status" value="1"/>
</dbReference>
<organism evidence="4 5">
    <name type="scientific">Arachis hypogaea</name>
    <name type="common">Peanut</name>
    <dbReference type="NCBI Taxonomy" id="3818"/>
    <lineage>
        <taxon>Eukaryota</taxon>
        <taxon>Viridiplantae</taxon>
        <taxon>Streptophyta</taxon>
        <taxon>Embryophyta</taxon>
        <taxon>Tracheophyta</taxon>
        <taxon>Spermatophyta</taxon>
        <taxon>Magnoliopsida</taxon>
        <taxon>eudicotyledons</taxon>
        <taxon>Gunneridae</taxon>
        <taxon>Pentapetalae</taxon>
        <taxon>rosids</taxon>
        <taxon>fabids</taxon>
        <taxon>Fabales</taxon>
        <taxon>Fabaceae</taxon>
        <taxon>Papilionoideae</taxon>
        <taxon>50 kb inversion clade</taxon>
        <taxon>dalbergioids sensu lato</taxon>
        <taxon>Dalbergieae</taxon>
        <taxon>Pterocarpus clade</taxon>
        <taxon>Arachis</taxon>
    </lineage>
</organism>
<dbReference type="Proteomes" id="UP000289738">
    <property type="component" value="Chromosome B06"/>
</dbReference>
<dbReference type="InterPro" id="IPR001878">
    <property type="entry name" value="Znf_CCHC"/>
</dbReference>
<evidence type="ECO:0000259" key="3">
    <source>
        <dbReference type="PROSITE" id="PS50158"/>
    </source>
</evidence>
<evidence type="ECO:0000313" key="4">
    <source>
        <dbReference type="EMBL" id="RYR04051.1"/>
    </source>
</evidence>
<evidence type="ECO:0000256" key="1">
    <source>
        <dbReference type="PROSITE-ProRule" id="PRU00047"/>
    </source>
</evidence>
<dbReference type="GO" id="GO:0003676">
    <property type="term" value="F:nucleic acid binding"/>
    <property type="evidence" value="ECO:0007669"/>
    <property type="project" value="InterPro"/>
</dbReference>
<sequence>MNATKEEEPPMEGVVEDILEEESAMEDVQTDQPIDPKALFKIVTRESGTKASYKDMVMANGLGDTLDPEEIVQMVTEEYESDFEMERYMDESLAPFNPKPVIKVSLEKYDEWCRPWKFSLIVKPLGRNFLLEYKGLHLICFTCSRYGHRKEECSEMISSRTFAATMVKDTPYSPLVNPTSSLPGQPLDSEGQNHSQSEKDSMVNEIFISNKASHINDNKKDNQLQMENNDQQQPFPFGTWMVVKKNARRGKQSNHESKKKGILKNNNLALMFYRI</sequence>
<proteinExistence type="predicted"/>
<evidence type="ECO:0000313" key="5">
    <source>
        <dbReference type="Proteomes" id="UP000289738"/>
    </source>
</evidence>